<feature type="domain" description="Protein-arginine deiminase (PAD) central" evidence="6">
    <location>
        <begin position="137"/>
        <end position="293"/>
    </location>
</feature>
<feature type="domain" description="Protein-arginine deiminase C-terminal" evidence="4">
    <location>
        <begin position="310"/>
        <end position="731"/>
    </location>
</feature>
<dbReference type="Pfam" id="PF08526">
    <property type="entry name" value="PAD_N"/>
    <property type="match status" value="1"/>
</dbReference>
<dbReference type="Proteomes" id="UP000515140">
    <property type="component" value="Unplaced"/>
</dbReference>
<accession>A0A6P5JLQ9</accession>
<dbReference type="InParanoid" id="A0A6P5JLQ9"/>
<dbReference type="GO" id="GO:0005509">
    <property type="term" value="F:calcium ion binding"/>
    <property type="evidence" value="ECO:0007669"/>
    <property type="project" value="InterPro"/>
</dbReference>
<dbReference type="Gene3D" id="3.75.10.10">
    <property type="entry name" value="L-arginine/glycine Amidinotransferase, Chain A"/>
    <property type="match status" value="1"/>
</dbReference>
<dbReference type="GeneID" id="110203054"/>
<organism evidence="7 8">
    <name type="scientific">Phascolarctos cinereus</name>
    <name type="common">Koala</name>
    <dbReference type="NCBI Taxonomy" id="38626"/>
    <lineage>
        <taxon>Eukaryota</taxon>
        <taxon>Metazoa</taxon>
        <taxon>Chordata</taxon>
        <taxon>Craniata</taxon>
        <taxon>Vertebrata</taxon>
        <taxon>Euteleostomi</taxon>
        <taxon>Mammalia</taxon>
        <taxon>Metatheria</taxon>
        <taxon>Diprotodontia</taxon>
        <taxon>Phascolarctidae</taxon>
        <taxon>Phascolarctos</taxon>
    </lineage>
</organism>
<dbReference type="GO" id="GO:0004668">
    <property type="term" value="F:protein-arginine deiminase activity"/>
    <property type="evidence" value="ECO:0007669"/>
    <property type="project" value="InterPro"/>
</dbReference>
<dbReference type="KEGG" id="pcw:110203054"/>
<dbReference type="GO" id="GO:0005634">
    <property type="term" value="C:nucleus"/>
    <property type="evidence" value="ECO:0007669"/>
    <property type="project" value="TreeGrafter"/>
</dbReference>
<dbReference type="FunFam" id="2.60.40.1700:FF:000001">
    <property type="entry name" value="Protein-arginine deiminase type-2"/>
    <property type="match status" value="1"/>
</dbReference>
<feature type="domain" description="Protein-arginine deiminase (PAD) N-terminal" evidence="5">
    <location>
        <begin position="27"/>
        <end position="132"/>
    </location>
</feature>
<evidence type="ECO:0000256" key="3">
    <source>
        <dbReference type="ARBA" id="ARBA00022490"/>
    </source>
</evidence>
<dbReference type="InterPro" id="IPR008972">
    <property type="entry name" value="Cupredoxin"/>
</dbReference>
<proteinExistence type="inferred from homology"/>
<keyword evidence="7" id="KW-1185">Reference proteome</keyword>
<comment type="similarity">
    <text evidence="2">Belongs to the protein arginine deiminase family.</text>
</comment>
<dbReference type="RefSeq" id="XP_020835145.1">
    <property type="nucleotide sequence ID" value="XM_020979486.1"/>
</dbReference>
<reference evidence="8" key="1">
    <citation type="submission" date="2025-08" db="UniProtKB">
        <authorList>
            <consortium name="RefSeq"/>
        </authorList>
    </citation>
    <scope>IDENTIFICATION</scope>
    <source>
        <tissue evidence="8">Spleen</tissue>
    </source>
</reference>
<comment type="subcellular location">
    <subcellularLocation>
        <location evidence="1">Cytoplasm</location>
    </subcellularLocation>
</comment>
<dbReference type="Pfam" id="PF03068">
    <property type="entry name" value="PAD"/>
    <property type="match status" value="1"/>
</dbReference>
<evidence type="ECO:0000259" key="4">
    <source>
        <dbReference type="Pfam" id="PF03068"/>
    </source>
</evidence>
<evidence type="ECO:0000313" key="7">
    <source>
        <dbReference type="Proteomes" id="UP000515140"/>
    </source>
</evidence>
<sequence>MVSWGANTDSQQVRSKESERLRQLPKRIYPTSLERPIKRVCPMGTTVSVDVVRFAPKGYKTFEASTSEGLLYNVEGTKFNFSFSGHPSRWYLQPSCRLILKALAPSSKMFSDWVKITYFKSGEEHSDHVAMMNVTCVSISLTVENYQDKVKSQEGKKMHKGRTFSPWRGPIMLVNCGCKNKYPPDTEKYEEEILDKKAIHRMSKMFLRIHSPLGFFNTHQLTINCSHPNKVRLFGVERPTINPPYRMVLGPNKPSHVLTHLRNRERRKFYVEALSFPDADFSGLVSFTVSLLDNSYGKVSGPPIHNVGLVFRVAPWIMTANTQPPVEIYMTNTLKQWPLYPWRFWKYTKGKLPIRWLTGSSKTKSRRNRSMPDSEFMTTVLDYSYVAHCELTFCPKNKIRLDTWIGNEVAIGYTQSPQRCFPVFLDFPWTKGLEDFKFKDSLPSSFGYVIHEREDDDNLDATGFLEVSPPVTAHGIFYPLGRILIGDGGLPRENIIEVNQRLRTFIYAQNMQDPLELFSEWLLEGNVKEFLTFVPANDGKGFRLLLASPSACYELFKMEQRHGHGNASVLDAVEEELLSYAERARMSISEILADELLQRQNDYVQTCITWNRMILKEELGLSEGDIIDIPQLFRLGWIQDPTTKKDVLRAGHLFPNMLNMIVLGSYLGIPKPFGPLVNGVCCVEKKVQSLLEPLGLNCLFIREFFGHQGDEGDAYYWLNIRREPLPYKWWNFII</sequence>
<evidence type="ECO:0000259" key="5">
    <source>
        <dbReference type="Pfam" id="PF08526"/>
    </source>
</evidence>
<dbReference type="AlphaFoldDB" id="A0A6P5JLQ9"/>
<dbReference type="SUPFAM" id="SSF49503">
    <property type="entry name" value="Cupredoxins"/>
    <property type="match status" value="1"/>
</dbReference>
<dbReference type="InterPro" id="IPR013733">
    <property type="entry name" value="Prot_Arg_deaminase_cen_dom"/>
</dbReference>
<dbReference type="PANTHER" id="PTHR10837:SF3">
    <property type="entry name" value="PROTEIN-ARGININE DEIMINASE TYPE-4"/>
    <property type="match status" value="1"/>
</dbReference>
<dbReference type="Gene3D" id="2.60.40.1700">
    <property type="entry name" value="Protein-arginine deiminase, central domain"/>
    <property type="match status" value="1"/>
</dbReference>
<evidence type="ECO:0000259" key="6">
    <source>
        <dbReference type="Pfam" id="PF08527"/>
    </source>
</evidence>
<evidence type="ECO:0000256" key="1">
    <source>
        <dbReference type="ARBA" id="ARBA00004496"/>
    </source>
</evidence>
<dbReference type="PANTHER" id="PTHR10837">
    <property type="entry name" value="PEPTIDYLARGININE DEIMINASE"/>
    <property type="match status" value="1"/>
</dbReference>
<keyword evidence="3" id="KW-0963">Cytoplasm</keyword>
<dbReference type="InterPro" id="IPR004303">
    <property type="entry name" value="PAD"/>
</dbReference>
<dbReference type="InterPro" id="IPR013530">
    <property type="entry name" value="PAD_C"/>
</dbReference>
<dbReference type="InterPro" id="IPR036556">
    <property type="entry name" value="PAD_central_sf"/>
</dbReference>
<dbReference type="SUPFAM" id="SSF55909">
    <property type="entry name" value="Pentein"/>
    <property type="match status" value="1"/>
</dbReference>
<protein>
    <submittedName>
        <fullName evidence="8">Protein-arginine deiminase type-4-like</fullName>
    </submittedName>
</protein>
<evidence type="ECO:0000256" key="2">
    <source>
        <dbReference type="ARBA" id="ARBA00008166"/>
    </source>
</evidence>
<name>A0A6P5JLQ9_PHACI</name>
<dbReference type="InterPro" id="IPR013732">
    <property type="entry name" value="PAD_N"/>
</dbReference>
<dbReference type="Gene3D" id="2.60.40.1860">
    <property type="entry name" value="Protein-arginine deiminase, N-terminal domain"/>
    <property type="match status" value="1"/>
</dbReference>
<dbReference type="Pfam" id="PF08527">
    <property type="entry name" value="PAD_M"/>
    <property type="match status" value="1"/>
</dbReference>
<dbReference type="InterPro" id="IPR038685">
    <property type="entry name" value="PAD_N_sf"/>
</dbReference>
<evidence type="ECO:0000313" key="8">
    <source>
        <dbReference type="RefSeq" id="XP_020835145.1"/>
    </source>
</evidence>
<dbReference type="SUPFAM" id="SSF110083">
    <property type="entry name" value="Peptidylarginine deiminase Pad4, middle domain"/>
    <property type="match status" value="1"/>
</dbReference>
<gene>
    <name evidence="8" type="primary">LOC110203054</name>
</gene>
<dbReference type="GO" id="GO:0005737">
    <property type="term" value="C:cytoplasm"/>
    <property type="evidence" value="ECO:0007669"/>
    <property type="project" value="UniProtKB-SubCell"/>
</dbReference>